<protein>
    <submittedName>
        <fullName evidence="3">T9SS type B sorting domain-containing protein</fullName>
    </submittedName>
</protein>
<evidence type="ECO:0000313" key="3">
    <source>
        <dbReference type="EMBL" id="MDT0644913.1"/>
    </source>
</evidence>
<evidence type="ECO:0000259" key="2">
    <source>
        <dbReference type="PROSITE" id="PS50093"/>
    </source>
</evidence>
<dbReference type="InterPro" id="IPR000601">
    <property type="entry name" value="PKD_dom"/>
</dbReference>
<feature type="domain" description="PKD" evidence="2">
    <location>
        <begin position="444"/>
        <end position="479"/>
    </location>
</feature>
<feature type="signal peptide" evidence="1">
    <location>
        <begin position="1"/>
        <end position="21"/>
    </location>
</feature>
<sequence>MKTKFLFITLLLFVFQQKTNAQEEAAVWYFGDHAGLSFNTGAPVALNNGRLQTVEGSASIADKNGNLLFYTDGSTVYDRNHNVMRNGDNLKGDVSSTQSAIVVPRPRNPGHYFIFTIDKPDYYLTPQDPIEGVNYSEVDMSLNRWRGAVLQNKKNIHLITYNPSDPIENEFKSSEKISAVIGGDCMSYWVVTQFMNKFFAFKVTPAGVNSTPVVSVISNNFPPILTEEDMNVAAAGYLKISPDGTKIAAAYAATSLQNPGAQNGSKKNGKIFLYDFDDLTGKVSNETLLKDRTYPYGVEFSPSSSRLYATINVYGEDDVLQRSQLLQYDLESPDIANSEAIVHASRNVAGALQLAIDGKIYRAGYPTDGGGFLSHNFLSVINNPENAATNVDYDHNSIDVSPNNVKLGLPPFVQSLFNNSFDAENFCLGDITEFSIDGARDYDSVEWDFGDGTFSSAESPTHIYSAPGTFTVTLTKFNNNIPQDPVCKEITIIGVDKNVDEYTITQCDVLDNNPNDGLAEFNLQLARDYITGSNNNLRVLFYEDLQSANYDNLNQNGLSDIYRNTNPNQVLIAKVTGYDSECAGITRVRLETSPGTPIAGGVAVGCEIENGEAEFDLASIENNIRNDLGLPQNVELSFHTSENDAILGEDPLPETYISDAGTLNIRANAQGVCYGFGTLELQVVEFPDLPPQNFLQVCNSEFPVELGADIILPDPGNYNFQWNTGETSNTIMASQAGIYTLTITNKQVGCGRTVEFSIEERVAPEITNIEVNNNGATSVVTVNTDLENAGLLYALDDENGSFQSTPVFRNVPGGTHTVFVQSEDGCVAKEQQFSVFGYPSFFTPNNDGYNDEWKPFDLDDPEYDIRNIYIFDRYGQLLKQLDPEGAGWNGIFNGQPMPSDDYWFSISFTSGKEIKGHFSLKRSN</sequence>
<accession>A0ABU3CEZ1</accession>
<dbReference type="SMART" id="SM00089">
    <property type="entry name" value="PKD"/>
    <property type="match status" value="1"/>
</dbReference>
<reference evidence="3 4" key="1">
    <citation type="submission" date="2023-09" db="EMBL/GenBank/DDBJ databases">
        <authorList>
            <person name="Rey-Velasco X."/>
        </authorList>
    </citation>
    <scope>NUCLEOTIDE SEQUENCE [LARGE SCALE GENOMIC DNA]</scope>
    <source>
        <strain evidence="3 4">F363</strain>
    </source>
</reference>
<dbReference type="InterPro" id="IPR026341">
    <property type="entry name" value="T9SS_type_B"/>
</dbReference>
<dbReference type="Pfam" id="PF18911">
    <property type="entry name" value="PKD_4"/>
    <property type="match status" value="1"/>
</dbReference>
<dbReference type="SUPFAM" id="SSF49299">
    <property type="entry name" value="PKD domain"/>
    <property type="match status" value="1"/>
</dbReference>
<keyword evidence="1" id="KW-0732">Signal</keyword>
<dbReference type="RefSeq" id="WP_311536528.1">
    <property type="nucleotide sequence ID" value="NZ_JAVRHQ010000043.1"/>
</dbReference>
<dbReference type="InterPro" id="IPR013783">
    <property type="entry name" value="Ig-like_fold"/>
</dbReference>
<evidence type="ECO:0000256" key="1">
    <source>
        <dbReference type="SAM" id="SignalP"/>
    </source>
</evidence>
<dbReference type="CDD" id="cd00146">
    <property type="entry name" value="PKD"/>
    <property type="match status" value="1"/>
</dbReference>
<dbReference type="Pfam" id="PF13585">
    <property type="entry name" value="CHU_C"/>
    <property type="match status" value="1"/>
</dbReference>
<comment type="caution">
    <text evidence="3">The sequence shown here is derived from an EMBL/GenBank/DDBJ whole genome shotgun (WGS) entry which is preliminary data.</text>
</comment>
<dbReference type="InterPro" id="IPR035986">
    <property type="entry name" value="PKD_dom_sf"/>
</dbReference>
<dbReference type="EMBL" id="JAVRHQ010000043">
    <property type="protein sequence ID" value="MDT0644913.1"/>
    <property type="molecule type" value="Genomic_DNA"/>
</dbReference>
<dbReference type="Gene3D" id="2.60.40.10">
    <property type="entry name" value="Immunoglobulins"/>
    <property type="match status" value="1"/>
</dbReference>
<keyword evidence="4" id="KW-1185">Reference proteome</keyword>
<organism evidence="3 4">
    <name type="scientific">Autumnicola tepida</name>
    <dbReference type="NCBI Taxonomy" id="3075595"/>
    <lineage>
        <taxon>Bacteria</taxon>
        <taxon>Pseudomonadati</taxon>
        <taxon>Bacteroidota</taxon>
        <taxon>Flavobacteriia</taxon>
        <taxon>Flavobacteriales</taxon>
        <taxon>Flavobacteriaceae</taxon>
        <taxon>Autumnicola</taxon>
    </lineage>
</organism>
<dbReference type="InterPro" id="IPR022409">
    <property type="entry name" value="PKD/Chitinase_dom"/>
</dbReference>
<feature type="chain" id="PRO_5045450531" evidence="1">
    <location>
        <begin position="22"/>
        <end position="924"/>
    </location>
</feature>
<proteinExistence type="predicted"/>
<dbReference type="PROSITE" id="PS50093">
    <property type="entry name" value="PKD"/>
    <property type="match status" value="1"/>
</dbReference>
<dbReference type="SUPFAM" id="SSF75011">
    <property type="entry name" value="3-carboxy-cis,cis-mucoante lactonizing enzyme"/>
    <property type="match status" value="1"/>
</dbReference>
<dbReference type="NCBIfam" id="TIGR04131">
    <property type="entry name" value="Bac_Flav_CTERM"/>
    <property type="match status" value="1"/>
</dbReference>
<dbReference type="Proteomes" id="UP001262889">
    <property type="component" value="Unassembled WGS sequence"/>
</dbReference>
<name>A0ABU3CEZ1_9FLAO</name>
<gene>
    <name evidence="3" type="ORF">RM553_18895</name>
</gene>
<evidence type="ECO:0000313" key="4">
    <source>
        <dbReference type="Proteomes" id="UP001262889"/>
    </source>
</evidence>